<proteinExistence type="predicted"/>
<evidence type="ECO:0000313" key="3">
    <source>
        <dbReference type="EMBL" id="DAZ95854.1"/>
    </source>
</evidence>
<dbReference type="PANTHER" id="PTHR14465:SF0">
    <property type="entry name" value="IQ DOMAIN-CONTAINING PROTEIN H"/>
    <property type="match status" value="1"/>
</dbReference>
<dbReference type="InterPro" id="IPR038752">
    <property type="entry name" value="IQCH"/>
</dbReference>
<dbReference type="PANTHER" id="PTHR14465">
    <property type="entry name" value="IQ DOMAIN-CONTAINING PROTEIN H"/>
    <property type="match status" value="1"/>
</dbReference>
<dbReference type="Proteomes" id="UP001146120">
    <property type="component" value="Unassembled WGS sequence"/>
</dbReference>
<gene>
    <name evidence="3" type="ORF">N0F65_009128</name>
</gene>
<reference evidence="3" key="1">
    <citation type="submission" date="2022-11" db="EMBL/GenBank/DDBJ databases">
        <authorList>
            <person name="Morgan W.R."/>
            <person name="Tartar A."/>
        </authorList>
    </citation>
    <scope>NUCLEOTIDE SEQUENCE</scope>
    <source>
        <strain evidence="3">ARSEF 373</strain>
    </source>
</reference>
<dbReference type="Pfam" id="PF24923">
    <property type="entry name" value="ATP-grasp_IQCH"/>
    <property type="match status" value="1"/>
</dbReference>
<feature type="region of interest" description="Disordered" evidence="1">
    <location>
        <begin position="251"/>
        <end position="338"/>
    </location>
</feature>
<dbReference type="Gene3D" id="1.20.5.190">
    <property type="match status" value="1"/>
</dbReference>
<reference evidence="3" key="2">
    <citation type="journal article" date="2023" name="Microbiol Resour">
        <title>Decontamination and Annotation of the Draft Genome Sequence of the Oomycete Lagenidium giganteum ARSEF 373.</title>
        <authorList>
            <person name="Morgan W.R."/>
            <person name="Tartar A."/>
        </authorList>
    </citation>
    <scope>NUCLEOTIDE SEQUENCE</scope>
    <source>
        <strain evidence="3">ARSEF 373</strain>
    </source>
</reference>
<feature type="compositionally biased region" description="Polar residues" evidence="1">
    <location>
        <begin position="285"/>
        <end position="296"/>
    </location>
</feature>
<name>A0AAV2YRK9_9STRA</name>
<dbReference type="PROSITE" id="PS50096">
    <property type="entry name" value="IQ"/>
    <property type="match status" value="2"/>
</dbReference>
<dbReference type="InterPro" id="IPR000048">
    <property type="entry name" value="IQ_motif_EF-hand-BS"/>
</dbReference>
<evidence type="ECO:0000259" key="2">
    <source>
        <dbReference type="Pfam" id="PF24923"/>
    </source>
</evidence>
<dbReference type="SMART" id="SM00015">
    <property type="entry name" value="IQ"/>
    <property type="match status" value="2"/>
</dbReference>
<protein>
    <recommendedName>
        <fullName evidence="2">IQCH-like ATP-grasp domain-containing protein</fullName>
    </recommendedName>
</protein>
<feature type="domain" description="IQCH-like ATP-grasp" evidence="2">
    <location>
        <begin position="686"/>
        <end position="945"/>
    </location>
</feature>
<dbReference type="AlphaFoldDB" id="A0AAV2YRK9"/>
<comment type="caution">
    <text evidence="3">The sequence shown here is derived from an EMBL/GenBank/DDBJ whole genome shotgun (WGS) entry which is preliminary data.</text>
</comment>
<feature type="compositionally biased region" description="Low complexity" evidence="1">
    <location>
        <begin position="309"/>
        <end position="318"/>
    </location>
</feature>
<evidence type="ECO:0000313" key="4">
    <source>
        <dbReference type="Proteomes" id="UP001146120"/>
    </source>
</evidence>
<sequence length="1137" mass="126126">MEQVEQQYHVEDVGRILLQTQEQLRQMREQFAAVAAQQQHQQLTYGGSVDVQAFQDIVQQAEQELRTKAELVLNGIVHNAAQAATLPSVVHTPMPGSLMGGNGPILAKRSRQLHRRDNTDDISMDYIRARFKPQTITTEAKLPSPLKQPKVGKVVRKRMVPPARLLPSVNKNDARAPMPELTALDARTGMLSLINRGFLPAGVDLTPAFAYGHGSVIKNASAKIHHRWEQPMHATPATNSSGFNIATLKFDLKPPQPAQSPQLRAPGVPESSSEEERSSGGAKTITLSWQGEGANNQERDPFLDSNRPSNNNGGSNNNALDDGDKTSAGDGNNSLEDLRQNVDKIRGYNELMDQYSLHQFIIHKGKALRETPEFVSFKRVAQEVWGSIEEVIKALEALLTRYFVPLAYIDGQRLLAVAGMQQSVFSAKELLSCIVNEDQVGALIRRPGQRYKGKDRKRRAAITIQAFLRMCMQRKKYNNFRRHDDSATFLQQIWRAYASHQALKRTLRAARAEKTEAWDAQMARLRSQWRTLKTQRRVVIHVPSISIDERSRLDMDNFVVRQNLQLSRLCGIMDPLVDIVYVAPFELSNDVTSYVMKMLQLGGIADPVARVKIVYPEHAQRFPSHFSLATLLLYSPLCLKRIKRYIRGKEAYLVTGVPGPEDKRLAITLGVPVLGVDAADVAPLLTRSGAKRLFMKADVNLPPGTYDIYDQDELLFSLAKLIISHLDQSHWILRLDFDPFSFGTALVDVSALQVLRDIRREKRTPEYWKQPGTRDTAARNIMGELERTLAQLIKPVYPELFPTWKAFVGAIAQYGVVIEAAPPNVVGLVRSNLFIEPTGEVHVVSTQDMLQSGGKATGMLKMRTVGYAFPQTLVPYEAVRGVSNAVGKVLFDANVIGYVSIDLVTFTEDRTQLQRLWAMALHPFLTDSAASFSSFHLLNRGALNARTGKYHLVFPATVAAPGGANTTSSASLSSHFSKSSAPGTVSSTDLVVHEASHSGITSLEKVGAERAYVVHDYVCHPNISTMQYSALFHTCRLHGVCFDVERSVGTVFLLADSLTAGVFGLMCLGETVSSAVNYLRTALEVIGREVGTQTLTDDFQDPTPNGYGNFAEILACIRHLSGGNNAKLEKLRRLRRN</sequence>
<evidence type="ECO:0000256" key="1">
    <source>
        <dbReference type="SAM" id="MobiDB-lite"/>
    </source>
</evidence>
<keyword evidence="4" id="KW-1185">Reference proteome</keyword>
<dbReference type="EMBL" id="DAKRPA010000187">
    <property type="protein sequence ID" value="DAZ95854.1"/>
    <property type="molecule type" value="Genomic_DNA"/>
</dbReference>
<accession>A0AAV2YRK9</accession>
<dbReference type="InterPro" id="IPR056855">
    <property type="entry name" value="ATP-grasp_IQCH"/>
</dbReference>
<organism evidence="3 4">
    <name type="scientific">Lagenidium giganteum</name>
    <dbReference type="NCBI Taxonomy" id="4803"/>
    <lineage>
        <taxon>Eukaryota</taxon>
        <taxon>Sar</taxon>
        <taxon>Stramenopiles</taxon>
        <taxon>Oomycota</taxon>
        <taxon>Peronosporomycetes</taxon>
        <taxon>Pythiales</taxon>
        <taxon>Pythiaceae</taxon>
    </lineage>
</organism>